<reference evidence="2" key="1">
    <citation type="submission" date="2015-11" db="EMBL/GenBank/DDBJ databases">
        <title>De novo transcriptome assembly of four potential Pierce s Disease insect vectors from Arizona vineyards.</title>
        <authorList>
            <person name="Tassone E.E."/>
        </authorList>
    </citation>
    <scope>NUCLEOTIDE SEQUENCE</scope>
</reference>
<dbReference type="AlphaFoldDB" id="A0A1B6G4S8"/>
<dbReference type="PANTHER" id="PTHR47326">
    <property type="entry name" value="TRANSPOSABLE ELEMENT TC3 TRANSPOSASE-LIKE PROTEIN"/>
    <property type="match status" value="1"/>
</dbReference>
<organism evidence="2">
    <name type="scientific">Cuerna arida</name>
    <dbReference type="NCBI Taxonomy" id="1464854"/>
    <lineage>
        <taxon>Eukaryota</taxon>
        <taxon>Metazoa</taxon>
        <taxon>Ecdysozoa</taxon>
        <taxon>Arthropoda</taxon>
        <taxon>Hexapoda</taxon>
        <taxon>Insecta</taxon>
        <taxon>Pterygota</taxon>
        <taxon>Neoptera</taxon>
        <taxon>Paraneoptera</taxon>
        <taxon>Hemiptera</taxon>
        <taxon>Auchenorrhyncha</taxon>
        <taxon>Membracoidea</taxon>
        <taxon>Cicadellidae</taxon>
        <taxon>Cicadellinae</taxon>
        <taxon>Proconiini</taxon>
        <taxon>Cuerna</taxon>
    </lineage>
</organism>
<evidence type="ECO:0000259" key="1">
    <source>
        <dbReference type="Pfam" id="PF13358"/>
    </source>
</evidence>
<accession>A0A1B6G4S8</accession>
<feature type="non-terminal residue" evidence="2">
    <location>
        <position position="1"/>
    </location>
</feature>
<dbReference type="PANTHER" id="PTHR47326:SF1">
    <property type="entry name" value="HTH PSQ-TYPE DOMAIN-CONTAINING PROTEIN"/>
    <property type="match status" value="1"/>
</dbReference>
<dbReference type="GO" id="GO:0003676">
    <property type="term" value="F:nucleic acid binding"/>
    <property type="evidence" value="ECO:0007669"/>
    <property type="project" value="InterPro"/>
</dbReference>
<dbReference type="InterPro" id="IPR038717">
    <property type="entry name" value="Tc1-like_DDE_dom"/>
</dbReference>
<evidence type="ECO:0000313" key="2">
    <source>
        <dbReference type="EMBL" id="JAS57427.1"/>
    </source>
</evidence>
<sequence>IPLVVFGNNAMTGQMYQNMVLEPVVLPLAQEVGDTFTYVDDNARPHRSRAVNNWFNGHTITRMIWPAQSPDLNPVENIWDRLKRKIRAHGVAPNNFEELQQVVIEEWESIPQEAVQDLINSLPRRCQEVIRKEEVL</sequence>
<dbReference type="InterPro" id="IPR036397">
    <property type="entry name" value="RNaseH_sf"/>
</dbReference>
<dbReference type="EMBL" id="GECZ01012342">
    <property type="protein sequence ID" value="JAS57427.1"/>
    <property type="molecule type" value="Transcribed_RNA"/>
</dbReference>
<feature type="domain" description="Tc1-like transposase DDE" evidence="1">
    <location>
        <begin position="39"/>
        <end position="93"/>
    </location>
</feature>
<dbReference type="Gene3D" id="3.30.420.10">
    <property type="entry name" value="Ribonuclease H-like superfamily/Ribonuclease H"/>
    <property type="match status" value="1"/>
</dbReference>
<proteinExistence type="predicted"/>
<protein>
    <recommendedName>
        <fullName evidence="1">Tc1-like transposase DDE domain-containing protein</fullName>
    </recommendedName>
</protein>
<name>A0A1B6G4S8_9HEMI</name>
<feature type="non-terminal residue" evidence="2">
    <location>
        <position position="136"/>
    </location>
</feature>
<gene>
    <name evidence="2" type="ORF">g.9629</name>
</gene>
<dbReference type="Pfam" id="PF13358">
    <property type="entry name" value="DDE_3"/>
    <property type="match status" value="1"/>
</dbReference>